<accession>A0A367Y1H9</accession>
<dbReference type="OrthoDB" id="3733126at2"/>
<dbReference type="Pfam" id="PF04230">
    <property type="entry name" value="PS_pyruv_trans"/>
    <property type="match status" value="1"/>
</dbReference>
<reference evidence="2 3" key="1">
    <citation type="submission" date="2018-07" db="EMBL/GenBank/DDBJ databases">
        <title>Microbacterium endoborsara sp. nov., a novel actinobacterium isolated from Borszczowia aralocaspica.</title>
        <authorList>
            <person name="An D."/>
        </authorList>
    </citation>
    <scope>NUCLEOTIDE SEQUENCE [LARGE SCALE GENOMIC DNA]</scope>
    <source>
        <strain evidence="2 3">C1.15228</strain>
    </source>
</reference>
<name>A0A367Y1H9_9MICO</name>
<gene>
    <name evidence="2" type="ORF">DTO57_05875</name>
</gene>
<keyword evidence="2" id="KW-0808">Transferase</keyword>
<comment type="caution">
    <text evidence="2">The sequence shown here is derived from an EMBL/GenBank/DDBJ whole genome shotgun (WGS) entry which is preliminary data.</text>
</comment>
<dbReference type="InterPro" id="IPR007345">
    <property type="entry name" value="Polysacch_pyruvyl_Trfase"/>
</dbReference>
<proteinExistence type="predicted"/>
<dbReference type="RefSeq" id="WP_114117310.1">
    <property type="nucleotide sequence ID" value="NZ_BMHU01000003.1"/>
</dbReference>
<dbReference type="PANTHER" id="PTHR36836">
    <property type="entry name" value="COLANIC ACID BIOSYNTHESIS PROTEIN WCAK"/>
    <property type="match status" value="1"/>
</dbReference>
<dbReference type="EMBL" id="QORO01000002">
    <property type="protein sequence ID" value="RCK59698.1"/>
    <property type="molecule type" value="Genomic_DNA"/>
</dbReference>
<protein>
    <submittedName>
        <fullName evidence="2">Polysaccharide pyruvyl transferase family protein</fullName>
    </submittedName>
</protein>
<evidence type="ECO:0000313" key="2">
    <source>
        <dbReference type="EMBL" id="RCK59698.1"/>
    </source>
</evidence>
<dbReference type="PANTHER" id="PTHR36836:SF1">
    <property type="entry name" value="COLANIC ACID BIOSYNTHESIS PROTEIN WCAK"/>
    <property type="match status" value="1"/>
</dbReference>
<keyword evidence="3" id="KW-1185">Reference proteome</keyword>
<dbReference type="Proteomes" id="UP000253508">
    <property type="component" value="Unassembled WGS sequence"/>
</dbReference>
<feature type="domain" description="Polysaccharide pyruvyl transferase" evidence="1">
    <location>
        <begin position="15"/>
        <end position="186"/>
    </location>
</feature>
<sequence length="350" mass="37732">MSARVLILHGYSAENAGDGLLVRETLELVREALGDDAEITLLASRPETFNDLGVSALPTVPTKRGWDPRTKDVLKRIDEYDIAVAVGGGYLRAGTLVETLKTALVHAPQLKAAARTSTPTIYLPQSIGPARFGTRGWVQRKLAKIDTVMVRDDRTVAEVGGPTTQRRPDLATAAVVNGRQPGADVDPTPVLSIRAVHGKINPDIYRLAEQIAPYDGYIQSTVGGNDDRPASATLSPRGVVERSTLMTPGGTPRVVVAVRLHAALMALAAGHYVVHLAYERKGFGAFGDLGISPWVHTVNSFNVETVVRQVKDLLNDPAVRADYDARIGRATQDISKSRAQIVEEIREVIS</sequence>
<dbReference type="AlphaFoldDB" id="A0A367Y1H9"/>
<evidence type="ECO:0000313" key="3">
    <source>
        <dbReference type="Proteomes" id="UP000253508"/>
    </source>
</evidence>
<dbReference type="GO" id="GO:0016740">
    <property type="term" value="F:transferase activity"/>
    <property type="evidence" value="ECO:0007669"/>
    <property type="project" value="UniProtKB-KW"/>
</dbReference>
<organism evidence="2 3">
    <name type="scientific">Microbacterium sorbitolivorans</name>
    <dbReference type="NCBI Taxonomy" id="1867410"/>
    <lineage>
        <taxon>Bacteria</taxon>
        <taxon>Bacillati</taxon>
        <taxon>Actinomycetota</taxon>
        <taxon>Actinomycetes</taxon>
        <taxon>Micrococcales</taxon>
        <taxon>Microbacteriaceae</taxon>
        <taxon>Microbacterium</taxon>
    </lineage>
</organism>
<evidence type="ECO:0000259" key="1">
    <source>
        <dbReference type="Pfam" id="PF04230"/>
    </source>
</evidence>